<dbReference type="Pfam" id="PF01697">
    <property type="entry name" value="Glyco_transf_92"/>
    <property type="match status" value="1"/>
</dbReference>
<evidence type="ECO:0000256" key="5">
    <source>
        <dbReference type="ARBA" id="ARBA00022692"/>
    </source>
</evidence>
<keyword evidence="5" id="KW-0812">Transmembrane</keyword>
<protein>
    <recommendedName>
        <fullName evidence="8">Glycosyltransferase family 92 protein</fullName>
        <ecNumber evidence="8">2.4.1.-</ecNumber>
    </recommendedName>
</protein>
<comment type="similarity">
    <text evidence="2 8">Belongs to the glycosyltransferase 92 family.</text>
</comment>
<evidence type="ECO:0000256" key="7">
    <source>
        <dbReference type="ARBA" id="ARBA00023136"/>
    </source>
</evidence>
<dbReference type="InterPro" id="IPR008166">
    <property type="entry name" value="Glyco_transf_92"/>
</dbReference>
<evidence type="ECO:0000256" key="3">
    <source>
        <dbReference type="ARBA" id="ARBA00022676"/>
    </source>
</evidence>
<proteinExistence type="inferred from homology"/>
<dbReference type="EC" id="2.4.1.-" evidence="8"/>
<accession>A0A7I8WCH5</accession>
<keyword evidence="6" id="KW-1133">Transmembrane helix</keyword>
<evidence type="ECO:0000313" key="9">
    <source>
        <dbReference type="EMBL" id="CAD5125819.1"/>
    </source>
</evidence>
<comment type="subcellular location">
    <subcellularLocation>
        <location evidence="1">Membrane</location>
        <topology evidence="1">Single-pass membrane protein</topology>
    </subcellularLocation>
</comment>
<evidence type="ECO:0000256" key="6">
    <source>
        <dbReference type="ARBA" id="ARBA00022989"/>
    </source>
</evidence>
<comment type="caution">
    <text evidence="9">The sequence shown here is derived from an EMBL/GenBank/DDBJ whole genome shotgun (WGS) entry which is preliminary data.</text>
</comment>
<dbReference type="GO" id="GO:0005737">
    <property type="term" value="C:cytoplasm"/>
    <property type="evidence" value="ECO:0007669"/>
    <property type="project" value="TreeGrafter"/>
</dbReference>
<organism evidence="9 10">
    <name type="scientific">Dimorphilus gyrociliatus</name>
    <dbReference type="NCBI Taxonomy" id="2664684"/>
    <lineage>
        <taxon>Eukaryota</taxon>
        <taxon>Metazoa</taxon>
        <taxon>Spiralia</taxon>
        <taxon>Lophotrochozoa</taxon>
        <taxon>Annelida</taxon>
        <taxon>Polychaeta</taxon>
        <taxon>Polychaeta incertae sedis</taxon>
        <taxon>Dinophilidae</taxon>
        <taxon>Dimorphilus</taxon>
    </lineage>
</organism>
<dbReference type="PANTHER" id="PTHR21461">
    <property type="entry name" value="GLYCOSYLTRANSFERASE FAMILY 92 PROTEIN"/>
    <property type="match status" value="1"/>
</dbReference>
<evidence type="ECO:0000256" key="1">
    <source>
        <dbReference type="ARBA" id="ARBA00004167"/>
    </source>
</evidence>
<reference evidence="9 10" key="1">
    <citation type="submission" date="2020-08" db="EMBL/GenBank/DDBJ databases">
        <authorList>
            <person name="Hejnol A."/>
        </authorList>
    </citation>
    <scope>NUCLEOTIDE SEQUENCE [LARGE SCALE GENOMIC DNA]</scope>
</reference>
<dbReference type="PANTHER" id="PTHR21461:SF69">
    <property type="entry name" value="GLYCOSYLTRANSFERASE FAMILY 92 PROTEIN"/>
    <property type="match status" value="1"/>
</dbReference>
<dbReference type="OrthoDB" id="2526284at2759"/>
<dbReference type="GO" id="GO:0016020">
    <property type="term" value="C:membrane"/>
    <property type="evidence" value="ECO:0007669"/>
    <property type="project" value="UniProtKB-SubCell"/>
</dbReference>
<evidence type="ECO:0000313" key="10">
    <source>
        <dbReference type="Proteomes" id="UP000549394"/>
    </source>
</evidence>
<dbReference type="EMBL" id="CAJFCJ010000029">
    <property type="protein sequence ID" value="CAD5125819.1"/>
    <property type="molecule type" value="Genomic_DNA"/>
</dbReference>
<keyword evidence="10" id="KW-1185">Reference proteome</keyword>
<sequence length="424" mass="49357">MIKKIRRILGLVLANLIFLLLLFSTSNKQPLTEKKIPHWTINSMHSCNRTITRLPKDIQDSGKEWTGRNTSYFYSAYNDYRTNSVVIISIVLTGSFDYYCTLWFEQEHRIRVSKAIVVIIPDTHQKRYLGSFLRCYNPSKSKPSAVSISSAPCSRPLVTLQIVYPDKLGNKEKHWCLSPIHGNPLTGYLEAVTLHKLIGIDRATIYTSNKTAEKHLKNLDWIDVIHWQIPVHVNDIHYYGQCAAINDCLYRNMFSNRYMIFTDLDEIFLPRRNSPGQILFDKLLWQDLDTMQLERNNTISSFYGSSYLFGTPENLTSLASVNVVKRYQKPNIYRRKYIIIPNRIDYLSVHKTYSYPSYDEIFIPKSIAMLHHYRRCPEPETNCLGVRKMYNPIMIDEFALSLLEPIISLSTNLSITMQLHSEFS</sequence>
<keyword evidence="3 8" id="KW-0328">Glycosyltransferase</keyword>
<gene>
    <name evidence="9" type="ORF">DGYR_LOCUS13137</name>
</gene>
<name>A0A7I8WCH5_9ANNE</name>
<dbReference type="Proteomes" id="UP000549394">
    <property type="component" value="Unassembled WGS sequence"/>
</dbReference>
<dbReference type="AlphaFoldDB" id="A0A7I8WCH5"/>
<evidence type="ECO:0000256" key="4">
    <source>
        <dbReference type="ARBA" id="ARBA00022679"/>
    </source>
</evidence>
<evidence type="ECO:0000256" key="8">
    <source>
        <dbReference type="RuleBase" id="RU366017"/>
    </source>
</evidence>
<keyword evidence="4 8" id="KW-0808">Transferase</keyword>
<evidence type="ECO:0000256" key="2">
    <source>
        <dbReference type="ARBA" id="ARBA00007647"/>
    </source>
</evidence>
<keyword evidence="7" id="KW-0472">Membrane</keyword>
<dbReference type="GO" id="GO:0016757">
    <property type="term" value="F:glycosyltransferase activity"/>
    <property type="evidence" value="ECO:0007669"/>
    <property type="project" value="UniProtKB-UniRule"/>
</dbReference>